<dbReference type="Proteomes" id="UP000295788">
    <property type="component" value="Unassembled WGS sequence"/>
</dbReference>
<dbReference type="RefSeq" id="WP_132769029.1">
    <property type="nucleotide sequence ID" value="NZ_SMAB01000011.1"/>
</dbReference>
<dbReference type="InterPro" id="IPR005856">
    <property type="entry name" value="Cys_synth"/>
</dbReference>
<protein>
    <recommendedName>
        <fullName evidence="5 13">Cysteine synthase</fullName>
        <ecNumber evidence="4 13">2.5.1.47</ecNumber>
    </recommendedName>
</protein>
<dbReference type="InterPro" id="IPR050214">
    <property type="entry name" value="Cys_Synth/Cystath_Beta-Synth"/>
</dbReference>
<dbReference type="PROSITE" id="PS00901">
    <property type="entry name" value="CYS_SYNTHASE"/>
    <property type="match status" value="1"/>
</dbReference>
<evidence type="ECO:0000313" key="16">
    <source>
        <dbReference type="Proteomes" id="UP000295788"/>
    </source>
</evidence>
<dbReference type="GO" id="GO:0006535">
    <property type="term" value="P:cysteine biosynthetic process from serine"/>
    <property type="evidence" value="ECO:0007669"/>
    <property type="project" value="UniProtKB-UniRule"/>
</dbReference>
<evidence type="ECO:0000256" key="10">
    <source>
        <dbReference type="ARBA" id="ARBA00047931"/>
    </source>
</evidence>
<evidence type="ECO:0000256" key="1">
    <source>
        <dbReference type="ARBA" id="ARBA00001933"/>
    </source>
</evidence>
<dbReference type="SUPFAM" id="SSF53686">
    <property type="entry name" value="Tryptophan synthase beta subunit-like PLP-dependent enzymes"/>
    <property type="match status" value="1"/>
</dbReference>
<dbReference type="UniPathway" id="UPA00136">
    <property type="reaction ID" value="UER00200"/>
</dbReference>
<comment type="pathway">
    <text evidence="2">Amino-acid biosynthesis; L-cysteine biosynthesis; L-cysteine from L-serine: step 2/2.</text>
</comment>
<dbReference type="EC" id="2.5.1.47" evidence="4 13"/>
<feature type="binding site" evidence="11">
    <location>
        <position position="264"/>
    </location>
    <ligand>
        <name>pyridoxal 5'-phosphate</name>
        <dbReference type="ChEBI" id="CHEBI:597326"/>
    </ligand>
</feature>
<sequence length="308" mass="32969">MNVVNSIVELIGQTPIVKLQHHDENSADIYIKLEFMNPGGSVKDRIALQMILDAEAEGKLKPGDTIIEATSGNTGIGAAMVAAARGYHTIIVMPETMSNERKNLLRAYGAKLILTPGTEGMSGAVKVAENLAKEKGYFLLRQFENPSNPKVHRLTTAKEILEQMDGKIDAFVAGIGTGGTITGVGEVLKERVPHIQIIGIEPKDSPVLSGGKPGPHKLQGLGAGFIPKTLNTEIYDEVIQVTTEEAFETARELARTEGILGGISTGAAVFAAKKVAIRLGKGKNVVVISPSNGERYLSTPLYNFEDQR</sequence>
<dbReference type="InterPro" id="IPR001926">
    <property type="entry name" value="TrpB-like_PALP"/>
</dbReference>
<evidence type="ECO:0000256" key="3">
    <source>
        <dbReference type="ARBA" id="ARBA00007103"/>
    </source>
</evidence>
<dbReference type="InterPro" id="IPR005859">
    <property type="entry name" value="CysK"/>
</dbReference>
<keyword evidence="6 13" id="KW-0028">Amino-acid biosynthesis</keyword>
<dbReference type="PANTHER" id="PTHR10314">
    <property type="entry name" value="CYSTATHIONINE BETA-SYNTHASE"/>
    <property type="match status" value="1"/>
</dbReference>
<comment type="catalytic activity">
    <reaction evidence="10 13">
        <text>O-acetyl-L-serine + hydrogen sulfide = L-cysteine + acetate</text>
        <dbReference type="Rhea" id="RHEA:14829"/>
        <dbReference type="ChEBI" id="CHEBI:29919"/>
        <dbReference type="ChEBI" id="CHEBI:30089"/>
        <dbReference type="ChEBI" id="CHEBI:35235"/>
        <dbReference type="ChEBI" id="CHEBI:58340"/>
        <dbReference type="EC" id="2.5.1.47"/>
    </reaction>
</comment>
<evidence type="ECO:0000256" key="11">
    <source>
        <dbReference type="PIRSR" id="PIRSR605856-50"/>
    </source>
</evidence>
<dbReference type="CDD" id="cd01561">
    <property type="entry name" value="CBS_like"/>
    <property type="match status" value="1"/>
</dbReference>
<evidence type="ECO:0000256" key="4">
    <source>
        <dbReference type="ARBA" id="ARBA00012681"/>
    </source>
</evidence>
<dbReference type="NCBIfam" id="TIGR01139">
    <property type="entry name" value="cysK"/>
    <property type="match status" value="1"/>
</dbReference>
<dbReference type="OrthoDB" id="9808024at2"/>
<evidence type="ECO:0000256" key="6">
    <source>
        <dbReference type="ARBA" id="ARBA00022605"/>
    </source>
</evidence>
<feature type="domain" description="Tryptophan synthase beta chain-like PALP" evidence="14">
    <location>
        <begin position="9"/>
        <end position="289"/>
    </location>
</feature>
<dbReference type="Pfam" id="PF00291">
    <property type="entry name" value="PALP"/>
    <property type="match status" value="1"/>
</dbReference>
<dbReference type="FunFam" id="3.40.50.1100:FF:000118">
    <property type="entry name" value="Related to CYS4-cystathionine beta-synthase"/>
    <property type="match status" value="1"/>
</dbReference>
<dbReference type="EMBL" id="SMAB01000011">
    <property type="protein sequence ID" value="TCS81773.1"/>
    <property type="molecule type" value="Genomic_DNA"/>
</dbReference>
<proteinExistence type="inferred from homology"/>
<feature type="binding site" evidence="11">
    <location>
        <position position="73"/>
    </location>
    <ligand>
        <name>pyridoxal 5'-phosphate</name>
        <dbReference type="ChEBI" id="CHEBI:597326"/>
    </ligand>
</feature>
<evidence type="ECO:0000256" key="7">
    <source>
        <dbReference type="ARBA" id="ARBA00022679"/>
    </source>
</evidence>
<dbReference type="InterPro" id="IPR001216">
    <property type="entry name" value="P-phosphate_BS"/>
</dbReference>
<accession>A0A4R3KFE6</accession>
<name>A0A4R3KFE6_9BACI</name>
<comment type="similarity">
    <text evidence="3 13">Belongs to the cysteine synthase/cystathionine beta-synthase family.</text>
</comment>
<reference evidence="15 16" key="1">
    <citation type="submission" date="2019-03" db="EMBL/GenBank/DDBJ databases">
        <title>Genomic Encyclopedia of Type Strains, Phase IV (KMG-IV): sequencing the most valuable type-strain genomes for metagenomic binning, comparative biology and taxonomic classification.</title>
        <authorList>
            <person name="Goeker M."/>
        </authorList>
    </citation>
    <scope>NUCLEOTIDE SEQUENCE [LARGE SCALE GENOMIC DNA]</scope>
    <source>
        <strain evidence="15 16">DSM 23802</strain>
    </source>
</reference>
<feature type="modified residue" description="N6-(pyridoxal phosphate)lysine" evidence="12">
    <location>
        <position position="43"/>
    </location>
</feature>
<evidence type="ECO:0000256" key="12">
    <source>
        <dbReference type="PIRSR" id="PIRSR605856-51"/>
    </source>
</evidence>
<gene>
    <name evidence="15" type="ORF">EDD72_11110</name>
</gene>
<evidence type="ECO:0000256" key="9">
    <source>
        <dbReference type="ARBA" id="ARBA00023192"/>
    </source>
</evidence>
<evidence type="ECO:0000256" key="5">
    <source>
        <dbReference type="ARBA" id="ARBA00019371"/>
    </source>
</evidence>
<dbReference type="Gene3D" id="3.40.50.1100">
    <property type="match status" value="2"/>
</dbReference>
<dbReference type="NCBIfam" id="TIGR01136">
    <property type="entry name" value="cysKM"/>
    <property type="match status" value="1"/>
</dbReference>
<comment type="caution">
    <text evidence="15">The sequence shown here is derived from an EMBL/GenBank/DDBJ whole genome shotgun (WGS) entry which is preliminary data.</text>
</comment>
<evidence type="ECO:0000313" key="15">
    <source>
        <dbReference type="EMBL" id="TCS81773.1"/>
    </source>
</evidence>
<keyword evidence="9 13" id="KW-0198">Cysteine biosynthesis</keyword>
<organism evidence="15 16">
    <name type="scientific">Tepidibacillus fermentans</name>
    <dbReference type="NCBI Taxonomy" id="1281767"/>
    <lineage>
        <taxon>Bacteria</taxon>
        <taxon>Bacillati</taxon>
        <taxon>Bacillota</taxon>
        <taxon>Bacilli</taxon>
        <taxon>Bacillales</taxon>
        <taxon>Bacillaceae</taxon>
        <taxon>Tepidibacillus</taxon>
    </lineage>
</organism>
<keyword evidence="8 11" id="KW-0663">Pyridoxal phosphate</keyword>
<evidence type="ECO:0000256" key="13">
    <source>
        <dbReference type="RuleBase" id="RU003985"/>
    </source>
</evidence>
<evidence type="ECO:0000256" key="2">
    <source>
        <dbReference type="ARBA" id="ARBA00004962"/>
    </source>
</evidence>
<comment type="cofactor">
    <cofactor evidence="1 11 13">
        <name>pyridoxal 5'-phosphate</name>
        <dbReference type="ChEBI" id="CHEBI:597326"/>
    </cofactor>
</comment>
<evidence type="ECO:0000256" key="8">
    <source>
        <dbReference type="ARBA" id="ARBA00022898"/>
    </source>
</evidence>
<dbReference type="AlphaFoldDB" id="A0A4R3KFE6"/>
<feature type="binding site" evidence="11">
    <location>
        <begin position="176"/>
        <end position="180"/>
    </location>
    <ligand>
        <name>pyridoxal 5'-phosphate</name>
        <dbReference type="ChEBI" id="CHEBI:597326"/>
    </ligand>
</feature>
<dbReference type="InterPro" id="IPR036052">
    <property type="entry name" value="TrpB-like_PALP_sf"/>
</dbReference>
<dbReference type="GO" id="GO:0004124">
    <property type="term" value="F:cysteine synthase activity"/>
    <property type="evidence" value="ECO:0007669"/>
    <property type="project" value="UniProtKB-UniRule"/>
</dbReference>
<keyword evidence="7 13" id="KW-0808">Transferase</keyword>
<dbReference type="FunFam" id="3.40.50.1100:FF:000003">
    <property type="entry name" value="Cystathionine beta-synthase"/>
    <property type="match status" value="1"/>
</dbReference>
<evidence type="ECO:0000259" key="14">
    <source>
        <dbReference type="Pfam" id="PF00291"/>
    </source>
</evidence>
<keyword evidence="16" id="KW-1185">Reference proteome</keyword>